<sequence>MSAATPELAAKIVELQQRRKGIRVMTAKQTYANTVFYATPSRLEALRGPASGVIELPRSLY</sequence>
<accession>A0A8H2KCE1</accession>
<protein>
    <submittedName>
        <fullName evidence="1">Uncharacterized protein</fullName>
    </submittedName>
</protein>
<reference evidence="1 2" key="1">
    <citation type="submission" date="2019-06" db="EMBL/GenBank/DDBJ databases">
        <title>Sequencing the genomes of 1000 actinobacteria strains.</title>
        <authorList>
            <person name="Klenk H.-P."/>
        </authorList>
    </citation>
    <scope>NUCLEOTIDE SEQUENCE [LARGE SCALE GENOMIC DNA]</scope>
    <source>
        <strain evidence="1 2">DSM 21947</strain>
    </source>
</reference>
<dbReference type="RefSeq" id="WP_141990918.1">
    <property type="nucleotide sequence ID" value="NZ_VFRA01000001.1"/>
</dbReference>
<evidence type="ECO:0000313" key="1">
    <source>
        <dbReference type="EMBL" id="TQO20626.1"/>
    </source>
</evidence>
<gene>
    <name evidence="1" type="ORF">FB472_2265</name>
</gene>
<proteinExistence type="predicted"/>
<dbReference type="Proteomes" id="UP000316560">
    <property type="component" value="Unassembled WGS sequence"/>
</dbReference>
<comment type="caution">
    <text evidence="1">The sequence shown here is derived from an EMBL/GenBank/DDBJ whole genome shotgun (WGS) entry which is preliminary data.</text>
</comment>
<dbReference type="EMBL" id="VFRA01000001">
    <property type="protein sequence ID" value="TQO20626.1"/>
    <property type="molecule type" value="Genomic_DNA"/>
</dbReference>
<dbReference type="AlphaFoldDB" id="A0A8H2KCE1"/>
<organism evidence="1 2">
    <name type="scientific">Rhodoglobus vestalii</name>
    <dbReference type="NCBI Taxonomy" id="193384"/>
    <lineage>
        <taxon>Bacteria</taxon>
        <taxon>Bacillati</taxon>
        <taxon>Actinomycetota</taxon>
        <taxon>Actinomycetes</taxon>
        <taxon>Micrococcales</taxon>
        <taxon>Microbacteriaceae</taxon>
        <taxon>Rhodoglobus</taxon>
    </lineage>
</organism>
<evidence type="ECO:0000313" key="2">
    <source>
        <dbReference type="Proteomes" id="UP000316560"/>
    </source>
</evidence>
<dbReference type="OrthoDB" id="3296614at2"/>
<name>A0A8H2KCE1_9MICO</name>
<keyword evidence="2" id="KW-1185">Reference proteome</keyword>